<dbReference type="PROSITE" id="PS50977">
    <property type="entry name" value="HTH_TETR_2"/>
    <property type="match status" value="1"/>
</dbReference>
<name>A0ABU1SER1_9MICO</name>
<dbReference type="InterPro" id="IPR050109">
    <property type="entry name" value="HTH-type_TetR-like_transc_reg"/>
</dbReference>
<dbReference type="InterPro" id="IPR009057">
    <property type="entry name" value="Homeodomain-like_sf"/>
</dbReference>
<feature type="DNA-binding region" description="H-T-H motif" evidence="2">
    <location>
        <begin position="40"/>
        <end position="59"/>
    </location>
</feature>
<organism evidence="4 5">
    <name type="scientific">Microbacterium resistens</name>
    <dbReference type="NCBI Taxonomy" id="156977"/>
    <lineage>
        <taxon>Bacteria</taxon>
        <taxon>Bacillati</taxon>
        <taxon>Actinomycetota</taxon>
        <taxon>Actinomycetes</taxon>
        <taxon>Micrococcales</taxon>
        <taxon>Microbacteriaceae</taxon>
        <taxon>Microbacterium</taxon>
    </lineage>
</organism>
<dbReference type="Proteomes" id="UP001259347">
    <property type="component" value="Unassembled WGS sequence"/>
</dbReference>
<evidence type="ECO:0000256" key="2">
    <source>
        <dbReference type="PROSITE-ProRule" id="PRU00335"/>
    </source>
</evidence>
<proteinExistence type="predicted"/>
<dbReference type="InterPro" id="IPR001647">
    <property type="entry name" value="HTH_TetR"/>
</dbReference>
<evidence type="ECO:0000256" key="1">
    <source>
        <dbReference type="ARBA" id="ARBA00023125"/>
    </source>
</evidence>
<accession>A0ABU1SER1</accession>
<dbReference type="SUPFAM" id="SSF46689">
    <property type="entry name" value="Homeodomain-like"/>
    <property type="match status" value="1"/>
</dbReference>
<keyword evidence="5" id="KW-1185">Reference proteome</keyword>
<evidence type="ECO:0000313" key="5">
    <source>
        <dbReference type="Proteomes" id="UP001259347"/>
    </source>
</evidence>
<dbReference type="PRINTS" id="PR00455">
    <property type="entry name" value="HTHTETR"/>
</dbReference>
<dbReference type="Pfam" id="PF00440">
    <property type="entry name" value="TetR_N"/>
    <property type="match status" value="1"/>
</dbReference>
<evidence type="ECO:0000313" key="4">
    <source>
        <dbReference type="EMBL" id="MDR6868093.1"/>
    </source>
</evidence>
<evidence type="ECO:0000259" key="3">
    <source>
        <dbReference type="PROSITE" id="PS50977"/>
    </source>
</evidence>
<protein>
    <submittedName>
        <fullName evidence="4">AcrR family transcriptional regulator</fullName>
    </submittedName>
</protein>
<feature type="domain" description="HTH tetR-type" evidence="3">
    <location>
        <begin position="17"/>
        <end position="77"/>
    </location>
</feature>
<reference evidence="4 5" key="1">
    <citation type="submission" date="2023-07" db="EMBL/GenBank/DDBJ databases">
        <title>Sorghum-associated microbial communities from plants grown in Nebraska, USA.</title>
        <authorList>
            <person name="Schachtman D."/>
        </authorList>
    </citation>
    <scope>NUCLEOTIDE SEQUENCE [LARGE SCALE GENOMIC DNA]</scope>
    <source>
        <strain evidence="4 5">2980</strain>
    </source>
</reference>
<comment type="caution">
    <text evidence="4">The sequence shown here is derived from an EMBL/GenBank/DDBJ whole genome shotgun (WGS) entry which is preliminary data.</text>
</comment>
<dbReference type="PANTHER" id="PTHR30055">
    <property type="entry name" value="HTH-TYPE TRANSCRIPTIONAL REGULATOR RUTR"/>
    <property type="match status" value="1"/>
</dbReference>
<dbReference type="PANTHER" id="PTHR30055:SF226">
    <property type="entry name" value="HTH-TYPE TRANSCRIPTIONAL REGULATOR PKSA"/>
    <property type="match status" value="1"/>
</dbReference>
<dbReference type="Gene3D" id="1.10.357.10">
    <property type="entry name" value="Tetracycline Repressor, domain 2"/>
    <property type="match status" value="1"/>
</dbReference>
<sequence>MGDVATRAERASTDKFAARRRELADSALAAIAERGYARTGLRDVAAHSDLSHGSLHYYFEDKDDLISQAIWQYKSECARRYDPIVETSASAEELARRFGDEMAATLRDEADMHRLWYDLRNQALFDDGFRDTIVAIDVLLQDMVWMVVLRYGELSGRTPVIAPVEAYALFDGLFLNCLIAFLRGDLSALDRIRASSPRLLAAAV</sequence>
<dbReference type="RefSeq" id="WP_310021570.1">
    <property type="nucleotide sequence ID" value="NZ_JAVDUM010000012.1"/>
</dbReference>
<keyword evidence="1 2" id="KW-0238">DNA-binding</keyword>
<gene>
    <name evidence="4" type="ORF">J2Y69_002704</name>
</gene>
<dbReference type="EMBL" id="JAVDUM010000012">
    <property type="protein sequence ID" value="MDR6868093.1"/>
    <property type="molecule type" value="Genomic_DNA"/>
</dbReference>